<reference evidence="4" key="2">
    <citation type="submission" date="2021-04" db="EMBL/GenBank/DDBJ databases">
        <authorList>
            <person name="Gilroy R."/>
        </authorList>
    </citation>
    <scope>NUCLEOTIDE SEQUENCE</scope>
    <source>
        <strain evidence="4">ChiHjej12B11-14209</strain>
    </source>
</reference>
<evidence type="ECO:0000259" key="3">
    <source>
        <dbReference type="PROSITE" id="PS50943"/>
    </source>
</evidence>
<dbReference type="GO" id="GO:0003677">
    <property type="term" value="F:DNA binding"/>
    <property type="evidence" value="ECO:0007669"/>
    <property type="project" value="UniProtKB-KW"/>
</dbReference>
<dbReference type="InterPro" id="IPR001387">
    <property type="entry name" value="Cro/C1-type_HTH"/>
</dbReference>
<sequence>MIPGIGPAELAIMLPLLLIRALPWVLFVILCILAIRWFLRQERPRKDPESVAVRRSLAEVLRSHRERCKMTQEFVAEKVGVSRQAVSKWESGASEPSTTNLVKVARLYGVDPAELLREVEG</sequence>
<evidence type="ECO:0000256" key="1">
    <source>
        <dbReference type="ARBA" id="ARBA00023125"/>
    </source>
</evidence>
<evidence type="ECO:0000256" key="2">
    <source>
        <dbReference type="SAM" id="Phobius"/>
    </source>
</evidence>
<dbReference type="CDD" id="cd00093">
    <property type="entry name" value="HTH_XRE"/>
    <property type="match status" value="1"/>
</dbReference>
<organism evidence="4 5">
    <name type="scientific">Candidatus Olsenella pullistercoris</name>
    <dbReference type="NCBI Taxonomy" id="2838712"/>
    <lineage>
        <taxon>Bacteria</taxon>
        <taxon>Bacillati</taxon>
        <taxon>Actinomycetota</taxon>
        <taxon>Coriobacteriia</taxon>
        <taxon>Coriobacteriales</taxon>
        <taxon>Atopobiaceae</taxon>
        <taxon>Olsenella</taxon>
    </lineage>
</organism>
<dbReference type="InterPro" id="IPR010982">
    <property type="entry name" value="Lambda_DNA-bd_dom_sf"/>
</dbReference>
<reference evidence="4" key="1">
    <citation type="journal article" date="2021" name="PeerJ">
        <title>Extensive microbial diversity within the chicken gut microbiome revealed by metagenomics and culture.</title>
        <authorList>
            <person name="Gilroy R."/>
            <person name="Ravi A."/>
            <person name="Getino M."/>
            <person name="Pursley I."/>
            <person name="Horton D.L."/>
            <person name="Alikhan N.F."/>
            <person name="Baker D."/>
            <person name="Gharbi K."/>
            <person name="Hall N."/>
            <person name="Watson M."/>
            <person name="Adriaenssens E.M."/>
            <person name="Foster-Nyarko E."/>
            <person name="Jarju S."/>
            <person name="Secka A."/>
            <person name="Antonio M."/>
            <person name="Oren A."/>
            <person name="Chaudhuri R.R."/>
            <person name="La Ragione R."/>
            <person name="Hildebrand F."/>
            <person name="Pallen M.J."/>
        </authorList>
    </citation>
    <scope>NUCLEOTIDE SEQUENCE</scope>
    <source>
        <strain evidence="4">ChiHjej12B11-14209</strain>
    </source>
</reference>
<dbReference type="Gene3D" id="1.10.260.40">
    <property type="entry name" value="lambda repressor-like DNA-binding domains"/>
    <property type="match status" value="1"/>
</dbReference>
<dbReference type="SUPFAM" id="SSF47413">
    <property type="entry name" value="lambda repressor-like DNA-binding domains"/>
    <property type="match status" value="1"/>
</dbReference>
<dbReference type="SMART" id="SM00530">
    <property type="entry name" value="HTH_XRE"/>
    <property type="match status" value="1"/>
</dbReference>
<keyword evidence="2" id="KW-1133">Transmembrane helix</keyword>
<proteinExistence type="predicted"/>
<dbReference type="EMBL" id="DXBM01000064">
    <property type="protein sequence ID" value="HIZ46880.1"/>
    <property type="molecule type" value="Genomic_DNA"/>
</dbReference>
<feature type="transmembrane region" description="Helical" evidence="2">
    <location>
        <begin position="12"/>
        <end position="39"/>
    </location>
</feature>
<accession>A0A9D2JDX4</accession>
<keyword evidence="2" id="KW-0812">Transmembrane</keyword>
<dbReference type="Proteomes" id="UP000824062">
    <property type="component" value="Unassembled WGS sequence"/>
</dbReference>
<comment type="caution">
    <text evidence="4">The sequence shown here is derived from an EMBL/GenBank/DDBJ whole genome shotgun (WGS) entry which is preliminary data.</text>
</comment>
<keyword evidence="1" id="KW-0238">DNA-binding</keyword>
<dbReference type="PANTHER" id="PTHR46558">
    <property type="entry name" value="TRACRIPTIONAL REGULATORY PROTEIN-RELATED-RELATED"/>
    <property type="match status" value="1"/>
</dbReference>
<dbReference type="Pfam" id="PF01381">
    <property type="entry name" value="HTH_3"/>
    <property type="match status" value="1"/>
</dbReference>
<name>A0A9D2JDX4_9ACTN</name>
<evidence type="ECO:0000313" key="5">
    <source>
        <dbReference type="Proteomes" id="UP000824062"/>
    </source>
</evidence>
<evidence type="ECO:0000313" key="4">
    <source>
        <dbReference type="EMBL" id="HIZ46880.1"/>
    </source>
</evidence>
<gene>
    <name evidence="4" type="ORF">IAA19_07700</name>
</gene>
<dbReference type="PROSITE" id="PS50943">
    <property type="entry name" value="HTH_CROC1"/>
    <property type="match status" value="1"/>
</dbReference>
<feature type="domain" description="HTH cro/C1-type" evidence="3">
    <location>
        <begin position="61"/>
        <end position="115"/>
    </location>
</feature>
<protein>
    <submittedName>
        <fullName evidence="4">Helix-turn-helix domain-containing protein</fullName>
    </submittedName>
</protein>
<dbReference type="PANTHER" id="PTHR46558:SF4">
    <property type="entry name" value="DNA-BIDING PHAGE PROTEIN"/>
    <property type="match status" value="1"/>
</dbReference>
<keyword evidence="2" id="KW-0472">Membrane</keyword>
<dbReference type="AlphaFoldDB" id="A0A9D2JDX4"/>